<evidence type="ECO:0000259" key="1">
    <source>
        <dbReference type="Pfam" id="PF04466"/>
    </source>
</evidence>
<dbReference type="PANTHER" id="PTHR39184:SF1">
    <property type="entry name" value="PBSX PHAGE TERMINASE LARGE SUBUNIT"/>
    <property type="match status" value="1"/>
</dbReference>
<dbReference type="EMBL" id="MK783188">
    <property type="protein sequence ID" value="QGA72459.1"/>
    <property type="molecule type" value="Genomic_DNA"/>
</dbReference>
<sequence>MKDIVLTPKQEEIIKTFFEGDKLWVMSVGGKGSAKTTATLFILLRLMFDQQYARSKILVARESLRDLKNTLIDEFIRLCNEKGIKLGIDYDENKQLQRIYSYVNQSEIFYLSLSDKNEQYKTVRSYEFNVVIIDELDRLSQKAFVEASERLRYPHRFIRGLVNLNPVPETHWIYKEFVEENGTFTHFTHVIRSSVYDNFIYVKLPKDFLAKADTYIYDDKVYYVVNNRRYEIVSDKGNEVIAKRFNPPHSYLAQMEHRPYYYRRVMLHGEWGNAYFEGNGIYTEYFSEDNIYSDWNPNSTMPFYYNFYAGIDFGLRRPAYVLLVEDELGRLIVMDELLGENEPMSVFIEKIAKRLRSNFGITIHDVEWWGDIAGRQRDQYEGLSLLKKIQDEFRINIKTMQVPQLQSIEAIRDMLITDIQGKKWLRVYQNCHITMNGLLGEFQVDEKGKLVKDGYYEHIHDALRYVCYPLYRKAKTSKLVIKTPKY</sequence>
<dbReference type="PANTHER" id="PTHR39184">
    <property type="match status" value="1"/>
</dbReference>
<name>A0A5Q0TWX8_9VIRU</name>
<dbReference type="InterPro" id="IPR035412">
    <property type="entry name" value="Terminase_L_N"/>
</dbReference>
<organism evidence="2">
    <name type="scientific">uncultured virus</name>
    <dbReference type="NCBI Taxonomy" id="340016"/>
    <lineage>
        <taxon>Viruses</taxon>
        <taxon>environmental samples</taxon>
    </lineage>
</organism>
<dbReference type="InterPro" id="IPR052380">
    <property type="entry name" value="Viral_DNA_packaging_terminase"/>
</dbReference>
<dbReference type="InterPro" id="IPR027417">
    <property type="entry name" value="P-loop_NTPase"/>
</dbReference>
<dbReference type="Gene3D" id="3.40.50.300">
    <property type="entry name" value="P-loop containing nucleotide triphosphate hydrolases"/>
    <property type="match status" value="1"/>
</dbReference>
<dbReference type="Gene3D" id="3.30.420.280">
    <property type="match status" value="1"/>
</dbReference>
<reference evidence="2" key="1">
    <citation type="submission" date="2019-04" db="EMBL/GenBank/DDBJ databases">
        <title>Diversity and Distribution of a Novel Hyperthermophilic Aquificales Virus Family.</title>
        <authorList>
            <person name="Mead D.A."/>
            <person name="Chevrette M.G."/>
            <person name="Lodes M."/>
            <person name="Hedlund B."/>
            <person name="Schoenfeld T.W."/>
            <person name="Monsma S.A."/>
        </authorList>
    </citation>
    <scope>NUCLEOTIDE SEQUENCE</scope>
</reference>
<dbReference type="SUPFAM" id="SSF52540">
    <property type="entry name" value="P-loop containing nucleoside triphosphate hydrolases"/>
    <property type="match status" value="1"/>
</dbReference>
<proteinExistence type="predicted"/>
<evidence type="ECO:0000313" key="2">
    <source>
        <dbReference type="EMBL" id="QGA72459.1"/>
    </source>
</evidence>
<protein>
    <submittedName>
        <fullName evidence="2">Phage terminase large subunit</fullName>
    </submittedName>
</protein>
<feature type="domain" description="Phage terminase large subunit N-terminal" evidence="1">
    <location>
        <begin position="26"/>
        <end position="213"/>
    </location>
</feature>
<accession>A0A5Q0TWX8</accession>
<dbReference type="Pfam" id="PF04466">
    <property type="entry name" value="Terminase_3"/>
    <property type="match status" value="1"/>
</dbReference>